<proteinExistence type="predicted"/>
<feature type="chain" id="PRO_5045128916" evidence="1">
    <location>
        <begin position="24"/>
        <end position="166"/>
    </location>
</feature>
<keyword evidence="1" id="KW-0732">Signal</keyword>
<organism evidence="2 3">
    <name type="scientific">Roseateles terrae</name>
    <dbReference type="NCBI Taxonomy" id="431060"/>
    <lineage>
        <taxon>Bacteria</taxon>
        <taxon>Pseudomonadati</taxon>
        <taxon>Pseudomonadota</taxon>
        <taxon>Betaproteobacteria</taxon>
        <taxon>Burkholderiales</taxon>
        <taxon>Sphaerotilaceae</taxon>
        <taxon>Roseateles</taxon>
    </lineage>
</organism>
<evidence type="ECO:0000256" key="1">
    <source>
        <dbReference type="SAM" id="SignalP"/>
    </source>
</evidence>
<dbReference type="Proteomes" id="UP000574369">
    <property type="component" value="Unassembled WGS sequence"/>
</dbReference>
<protein>
    <submittedName>
        <fullName evidence="2">Uncharacterized protein</fullName>
    </submittedName>
</protein>
<accession>A0ABR6GUN4</accession>
<comment type="caution">
    <text evidence="2">The sequence shown here is derived from an EMBL/GenBank/DDBJ whole genome shotgun (WGS) entry which is preliminary data.</text>
</comment>
<feature type="signal peptide" evidence="1">
    <location>
        <begin position="1"/>
        <end position="23"/>
    </location>
</feature>
<dbReference type="RefSeq" id="WP_184294993.1">
    <property type="nucleotide sequence ID" value="NZ_JACHXO010000005.1"/>
</dbReference>
<evidence type="ECO:0000313" key="2">
    <source>
        <dbReference type="EMBL" id="MBB3195789.1"/>
    </source>
</evidence>
<keyword evidence="3" id="KW-1185">Reference proteome</keyword>
<reference evidence="2 3" key="1">
    <citation type="submission" date="2020-08" db="EMBL/GenBank/DDBJ databases">
        <title>Genomic Encyclopedia of Type Strains, Phase III (KMG-III): the genomes of soil and plant-associated and newly described type strains.</title>
        <authorList>
            <person name="Whitman W."/>
        </authorList>
    </citation>
    <scope>NUCLEOTIDE SEQUENCE [LARGE SCALE GENOMIC DNA]</scope>
    <source>
        <strain evidence="2 3">CECT 7247</strain>
    </source>
</reference>
<sequence length="166" mass="17921">MKTFRKTALVLGVAVTAMSPCWALSGMGTAEVTLLEDGRPCFAVPAKNAKRDPAARIQGLSVIDDADPSGRKMWTAKLWEMDGGGVPVSSVSCIAYGQAFDGIGASPAIELSETRAYYVSLNVRPSDRSDPTRGYYAKFCLLGRGAERRVKLISESSADWYTKKCE</sequence>
<evidence type="ECO:0000313" key="3">
    <source>
        <dbReference type="Proteomes" id="UP000574369"/>
    </source>
</evidence>
<name>A0ABR6GUN4_9BURK</name>
<gene>
    <name evidence="2" type="ORF">FHS28_003195</name>
</gene>
<dbReference type="EMBL" id="JACHXO010000005">
    <property type="protein sequence ID" value="MBB3195789.1"/>
    <property type="molecule type" value="Genomic_DNA"/>
</dbReference>